<organism evidence="2 3">
    <name type="scientific">Larkinella terrae</name>
    <dbReference type="NCBI Taxonomy" id="2025311"/>
    <lineage>
        <taxon>Bacteria</taxon>
        <taxon>Pseudomonadati</taxon>
        <taxon>Bacteroidota</taxon>
        <taxon>Cytophagia</taxon>
        <taxon>Cytophagales</taxon>
        <taxon>Spirosomataceae</taxon>
        <taxon>Larkinella</taxon>
    </lineage>
</organism>
<evidence type="ECO:0000313" key="3">
    <source>
        <dbReference type="Proteomes" id="UP000441754"/>
    </source>
</evidence>
<gene>
    <name evidence="2" type="ORF">GJJ30_01025</name>
</gene>
<dbReference type="Pfam" id="PF17288">
    <property type="entry name" value="Terminase_3C"/>
    <property type="match status" value="1"/>
</dbReference>
<dbReference type="Pfam" id="PF03237">
    <property type="entry name" value="Terminase_6N"/>
    <property type="match status" value="1"/>
</dbReference>
<dbReference type="RefSeq" id="WP_154172248.1">
    <property type="nucleotide sequence ID" value="NZ_WJXZ01000001.1"/>
</dbReference>
<reference evidence="2 3" key="1">
    <citation type="journal article" date="2018" name="Antonie Van Leeuwenhoek">
        <title>Larkinella terrae sp. nov., isolated from soil on Jeju Island, South Korea.</title>
        <authorList>
            <person name="Ten L.N."/>
            <person name="Jeon J."/>
            <person name="Park S.J."/>
            <person name="Park S."/>
            <person name="Lee S.Y."/>
            <person name="Kim M.K."/>
            <person name="Jung H.Y."/>
        </authorList>
    </citation>
    <scope>NUCLEOTIDE SEQUENCE [LARGE SCALE GENOMIC DNA]</scope>
    <source>
        <strain evidence="2 3">KCTC 52001</strain>
    </source>
</reference>
<protein>
    <submittedName>
        <fullName evidence="2">Heat-shock protein Hsp70</fullName>
    </submittedName>
</protein>
<sequence>MSNYVTELQRLEIELLQLQLEEDQRTLARSSLSDFIPYLRGDKYQQQWFHLLIADKMQKVYEREIKKLMLFVPPQHGKSEISTRSFPAWVMGKNPETQLVVCSYSADLASSFNRDIQVRMDSEKYLALFPGTRLNASNLVTTARGGSIRNSAVFGIVGHEGLVRTVGVGGGITGKPVDVGIIDDPIKGRQEAQSLTTRDYVWNWYVNDFETRLHNNSVQVLIMTRWHQDDPAGRALERDGYWSEDNPFGWHVITFPALRTGDINNFDPRPIGAALWPEKHSQAKIEKVQKDNPITFNSLYQQDPKPSPDALVYPNWSTCPEFPKFLNRTVYALDFGFTNDPTALIKVGQERNRLYLDELLYKTGLNTKVLAQTLRQLRVYPSDIIVADSSEPRTISDLRQEGFTVVQAIKGPGSVNAGIDTMRSYELFVTERSRNLQTELRSYEWIMAGNVATNIPIDAFNHGLDASRYGARFLKQGGGGGIEQS</sequence>
<name>A0A7K0EDB6_9BACT</name>
<dbReference type="Proteomes" id="UP000441754">
    <property type="component" value="Unassembled WGS sequence"/>
</dbReference>
<comment type="caution">
    <text evidence="2">The sequence shown here is derived from an EMBL/GenBank/DDBJ whole genome shotgun (WGS) entry which is preliminary data.</text>
</comment>
<dbReference type="PANTHER" id="PTHR39184">
    <property type="match status" value="1"/>
</dbReference>
<keyword evidence="3" id="KW-1185">Reference proteome</keyword>
<dbReference type="Gene3D" id="3.30.420.280">
    <property type="match status" value="1"/>
</dbReference>
<feature type="domain" description="Phage terminase large subunit C-terminal" evidence="1">
    <location>
        <begin position="334"/>
        <end position="469"/>
    </location>
</feature>
<dbReference type="InterPro" id="IPR052380">
    <property type="entry name" value="Viral_DNA_packaging_terminase"/>
</dbReference>
<dbReference type="PANTHER" id="PTHR39184:SF1">
    <property type="entry name" value="PBSX PHAGE TERMINASE LARGE SUBUNIT"/>
    <property type="match status" value="1"/>
</dbReference>
<evidence type="ECO:0000313" key="2">
    <source>
        <dbReference type="EMBL" id="MRS59857.1"/>
    </source>
</evidence>
<dbReference type="EMBL" id="WJXZ01000001">
    <property type="protein sequence ID" value="MRS59857.1"/>
    <property type="molecule type" value="Genomic_DNA"/>
</dbReference>
<accession>A0A7K0EDB6</accession>
<dbReference type="InterPro" id="IPR035413">
    <property type="entry name" value="Terminase_L_C"/>
</dbReference>
<proteinExistence type="predicted"/>
<evidence type="ECO:0000259" key="1">
    <source>
        <dbReference type="Pfam" id="PF17288"/>
    </source>
</evidence>
<dbReference type="OrthoDB" id="9768556at2"/>
<dbReference type="AlphaFoldDB" id="A0A7K0EDB6"/>